<comment type="caution">
    <text evidence="1">The sequence shown here is derived from an EMBL/GenBank/DDBJ whole genome shotgun (WGS) entry which is preliminary data.</text>
</comment>
<reference evidence="2" key="1">
    <citation type="submission" date="2017-08" db="EMBL/GenBank/DDBJ databases">
        <title>A dynamic microbial community with high functional redundancy inhabits the cold, oxic subseafloor aquifer.</title>
        <authorList>
            <person name="Tully B.J."/>
            <person name="Wheat C.G."/>
            <person name="Glazer B.T."/>
            <person name="Huber J.A."/>
        </authorList>
    </citation>
    <scope>NUCLEOTIDE SEQUENCE [LARGE SCALE GENOMIC DNA]</scope>
</reference>
<protein>
    <submittedName>
        <fullName evidence="1">Uncharacterized protein</fullName>
    </submittedName>
</protein>
<accession>A0A2A4SWP4</accession>
<gene>
    <name evidence="1" type="ORF">COB67_10770</name>
</gene>
<proteinExistence type="predicted"/>
<dbReference type="EMBL" id="NVSR01000114">
    <property type="protein sequence ID" value="PCI25315.1"/>
    <property type="molecule type" value="Genomic_DNA"/>
</dbReference>
<sequence>MCLLPLGLAQGSPFPIKGEIYDGQNQRIGTAHVYPRYVEIYDQSDQQLGRVGILVENGIARLFLVRGDNQRKIAGYASGGKIFNNEDQLMGTYFWTPTYSFVYHLDGSRAGRVKCIAWPRVCAVGVGGYLLKLFGANDEISP</sequence>
<name>A0A2A4SWP4_9DELT</name>
<dbReference type="AlphaFoldDB" id="A0A2A4SWP4"/>
<evidence type="ECO:0000313" key="2">
    <source>
        <dbReference type="Proteomes" id="UP000218113"/>
    </source>
</evidence>
<organism evidence="1 2">
    <name type="scientific">SAR324 cluster bacterium</name>
    <dbReference type="NCBI Taxonomy" id="2024889"/>
    <lineage>
        <taxon>Bacteria</taxon>
        <taxon>Deltaproteobacteria</taxon>
        <taxon>SAR324 cluster</taxon>
    </lineage>
</organism>
<evidence type="ECO:0000313" key="1">
    <source>
        <dbReference type="EMBL" id="PCI25315.1"/>
    </source>
</evidence>
<dbReference type="Proteomes" id="UP000218113">
    <property type="component" value="Unassembled WGS sequence"/>
</dbReference>